<gene>
    <name evidence="1" type="ORF">DCO61_04925</name>
</gene>
<dbReference type="EMBL" id="QBIU01000001">
    <property type="protein sequence ID" value="MWV69366.1"/>
    <property type="molecule type" value="Genomic_DNA"/>
</dbReference>
<evidence type="ECO:0000313" key="2">
    <source>
        <dbReference type="Proteomes" id="UP000477070"/>
    </source>
</evidence>
<name>A0A6B0HJ26_9HELI</name>
<sequence length="48" mass="5676">MLHKDSIKHKNGGGHFTQKRVLGERLGYFLKDLAFRKFAKQKIIESRF</sequence>
<protein>
    <submittedName>
        <fullName evidence="1">Uncharacterized protein</fullName>
    </submittedName>
</protein>
<dbReference type="Proteomes" id="UP000477070">
    <property type="component" value="Unassembled WGS sequence"/>
</dbReference>
<comment type="caution">
    <text evidence="1">The sequence shown here is derived from an EMBL/GenBank/DDBJ whole genome shotgun (WGS) entry which is preliminary data.</text>
</comment>
<evidence type="ECO:0000313" key="1">
    <source>
        <dbReference type="EMBL" id="MWV69366.1"/>
    </source>
</evidence>
<reference evidence="1 2" key="1">
    <citation type="submission" date="2019-12" db="EMBL/GenBank/DDBJ databases">
        <title>Multi-Generational Helicobacter saguini Isolates.</title>
        <authorList>
            <person name="Mannion A."/>
            <person name="Shen Z."/>
            <person name="Fox J.G."/>
        </authorList>
    </citation>
    <scope>NUCLEOTIDE SEQUENCE [LARGE SCALE GENOMIC DNA]</scope>
    <source>
        <strain evidence="2">16-048 (F4)</strain>
    </source>
</reference>
<organism evidence="1 2">
    <name type="scientific">Helicobacter saguini</name>
    <dbReference type="NCBI Taxonomy" id="1548018"/>
    <lineage>
        <taxon>Bacteria</taxon>
        <taxon>Pseudomonadati</taxon>
        <taxon>Campylobacterota</taxon>
        <taxon>Epsilonproteobacteria</taxon>
        <taxon>Campylobacterales</taxon>
        <taxon>Helicobacteraceae</taxon>
        <taxon>Helicobacter</taxon>
    </lineage>
</organism>
<proteinExistence type="predicted"/>
<accession>A0A6B0HJ26</accession>
<dbReference type="AlphaFoldDB" id="A0A6B0HJ26"/>
<dbReference type="RefSeq" id="WP_160659302.1">
    <property type="nucleotide sequence ID" value="NZ_JRMP02000004.1"/>
</dbReference>